<evidence type="ECO:0000313" key="3">
    <source>
        <dbReference type="Proteomes" id="UP000579153"/>
    </source>
</evidence>
<comment type="caution">
    <text evidence="2">The sequence shown here is derived from an EMBL/GenBank/DDBJ whole genome shotgun (WGS) entry which is preliminary data.</text>
</comment>
<dbReference type="AlphaFoldDB" id="A0A7W9LAP3"/>
<reference evidence="2 3" key="1">
    <citation type="submission" date="2020-08" db="EMBL/GenBank/DDBJ databases">
        <title>Sequencing the genomes of 1000 actinobacteria strains.</title>
        <authorList>
            <person name="Klenk H.-P."/>
        </authorList>
    </citation>
    <scope>NUCLEOTIDE SEQUENCE [LARGE SCALE GENOMIC DNA]</scope>
    <source>
        <strain evidence="2 3">DSM 45507</strain>
    </source>
</reference>
<name>A0A7W9LAP3_9ACTN</name>
<dbReference type="EMBL" id="JACHMB010000001">
    <property type="protein sequence ID" value="MBB5776892.1"/>
    <property type="molecule type" value="Genomic_DNA"/>
</dbReference>
<feature type="region of interest" description="Disordered" evidence="1">
    <location>
        <begin position="1"/>
        <end position="34"/>
    </location>
</feature>
<proteinExistence type="predicted"/>
<protein>
    <submittedName>
        <fullName evidence="2">Uncharacterized protein</fullName>
    </submittedName>
</protein>
<sequence length="34" mass="3279">MGLAESGPEAKMRAELKAGTGASTGDHDCGAGSD</sequence>
<gene>
    <name evidence="2" type="ORF">HD596_003648</name>
</gene>
<accession>A0A7W9LAP3</accession>
<evidence type="ECO:0000256" key="1">
    <source>
        <dbReference type="SAM" id="MobiDB-lite"/>
    </source>
</evidence>
<keyword evidence="3" id="KW-1185">Reference proteome</keyword>
<organism evidence="2 3">
    <name type="scientific">Nonomuraea jabiensis</name>
    <dbReference type="NCBI Taxonomy" id="882448"/>
    <lineage>
        <taxon>Bacteria</taxon>
        <taxon>Bacillati</taxon>
        <taxon>Actinomycetota</taxon>
        <taxon>Actinomycetes</taxon>
        <taxon>Streptosporangiales</taxon>
        <taxon>Streptosporangiaceae</taxon>
        <taxon>Nonomuraea</taxon>
    </lineage>
</organism>
<evidence type="ECO:0000313" key="2">
    <source>
        <dbReference type="EMBL" id="MBB5776892.1"/>
    </source>
</evidence>
<dbReference type="Proteomes" id="UP000579153">
    <property type="component" value="Unassembled WGS sequence"/>
</dbReference>
<feature type="compositionally biased region" description="Basic and acidic residues" evidence="1">
    <location>
        <begin position="25"/>
        <end position="34"/>
    </location>
</feature>